<reference evidence="2" key="1">
    <citation type="journal article" date="2023" name="bioRxiv">
        <title>Improved chromosome-level genome assembly for marigold (Tagetes erecta).</title>
        <authorList>
            <person name="Jiang F."/>
            <person name="Yuan L."/>
            <person name="Wang S."/>
            <person name="Wang H."/>
            <person name="Xu D."/>
            <person name="Wang A."/>
            <person name="Fan W."/>
        </authorList>
    </citation>
    <scope>NUCLEOTIDE SEQUENCE</scope>
    <source>
        <strain evidence="2">WSJ</strain>
        <tissue evidence="2">Leaf</tissue>
    </source>
</reference>
<dbReference type="AlphaFoldDB" id="A0AAD8KJ73"/>
<gene>
    <name evidence="2" type="ORF">QVD17_19285</name>
</gene>
<feature type="signal peptide" evidence="1">
    <location>
        <begin position="1"/>
        <end position="26"/>
    </location>
</feature>
<dbReference type="Pfam" id="PF07172">
    <property type="entry name" value="GRP"/>
    <property type="match status" value="1"/>
</dbReference>
<dbReference type="InterPro" id="IPR010800">
    <property type="entry name" value="GRP"/>
</dbReference>
<keyword evidence="1" id="KW-0732">Signal</keyword>
<evidence type="ECO:0008006" key="4">
    <source>
        <dbReference type="Google" id="ProtNLM"/>
    </source>
</evidence>
<proteinExistence type="predicted"/>
<feature type="chain" id="PRO_5042060044" description="Glycine-rich protein" evidence="1">
    <location>
        <begin position="27"/>
        <end position="103"/>
    </location>
</feature>
<dbReference type="PANTHER" id="PTHR37389">
    <property type="entry name" value="NODULIN-24"/>
    <property type="match status" value="1"/>
</dbReference>
<accession>A0AAD8KJ73</accession>
<dbReference type="Proteomes" id="UP001229421">
    <property type="component" value="Unassembled WGS sequence"/>
</dbReference>
<evidence type="ECO:0000313" key="3">
    <source>
        <dbReference type="Proteomes" id="UP001229421"/>
    </source>
</evidence>
<organism evidence="2 3">
    <name type="scientific">Tagetes erecta</name>
    <name type="common">African marigold</name>
    <dbReference type="NCBI Taxonomy" id="13708"/>
    <lineage>
        <taxon>Eukaryota</taxon>
        <taxon>Viridiplantae</taxon>
        <taxon>Streptophyta</taxon>
        <taxon>Embryophyta</taxon>
        <taxon>Tracheophyta</taxon>
        <taxon>Spermatophyta</taxon>
        <taxon>Magnoliopsida</taxon>
        <taxon>eudicotyledons</taxon>
        <taxon>Gunneridae</taxon>
        <taxon>Pentapetalae</taxon>
        <taxon>asterids</taxon>
        <taxon>campanulids</taxon>
        <taxon>Asterales</taxon>
        <taxon>Asteraceae</taxon>
        <taxon>Asteroideae</taxon>
        <taxon>Heliantheae alliance</taxon>
        <taxon>Tageteae</taxon>
        <taxon>Tagetes</taxon>
    </lineage>
</organism>
<comment type="caution">
    <text evidence="2">The sequence shown here is derived from an EMBL/GenBank/DDBJ whole genome shotgun (WGS) entry which is preliminary data.</text>
</comment>
<dbReference type="PANTHER" id="PTHR37389:SF41">
    <property type="entry name" value="GLYCINE-RICH PROTEIN 3 SHORT ISOFORM-LIKE"/>
    <property type="match status" value="1"/>
</dbReference>
<keyword evidence="3" id="KW-1185">Reference proteome</keyword>
<evidence type="ECO:0000313" key="2">
    <source>
        <dbReference type="EMBL" id="KAK1423974.1"/>
    </source>
</evidence>
<protein>
    <recommendedName>
        <fullName evidence="4">Glycine-rich protein</fullName>
    </recommendedName>
</protein>
<sequence length="103" mass="10554">MASKTFLLLALALAVALLITSEIVAAEDVASNHDSQVDGRGGYNVHGYEGYHRGGGGGGGGRRGGGRHGGCRYGCCGRGNYYGGGCRCCSTYAEAAAYKQTQN</sequence>
<name>A0AAD8KJ73_TARER</name>
<evidence type="ECO:0000256" key="1">
    <source>
        <dbReference type="SAM" id="SignalP"/>
    </source>
</evidence>
<dbReference type="EMBL" id="JAUHHV010000005">
    <property type="protein sequence ID" value="KAK1423974.1"/>
    <property type="molecule type" value="Genomic_DNA"/>
</dbReference>